<organism evidence="1 2">
    <name type="scientific">Dermatophagoides farinae</name>
    <name type="common">American house dust mite</name>
    <dbReference type="NCBI Taxonomy" id="6954"/>
    <lineage>
        <taxon>Eukaryota</taxon>
        <taxon>Metazoa</taxon>
        <taxon>Ecdysozoa</taxon>
        <taxon>Arthropoda</taxon>
        <taxon>Chelicerata</taxon>
        <taxon>Arachnida</taxon>
        <taxon>Acari</taxon>
        <taxon>Acariformes</taxon>
        <taxon>Sarcoptiformes</taxon>
        <taxon>Astigmata</taxon>
        <taxon>Psoroptidia</taxon>
        <taxon>Analgoidea</taxon>
        <taxon>Pyroglyphidae</taxon>
        <taxon>Dermatophagoidinae</taxon>
        <taxon>Dermatophagoides</taxon>
    </lineage>
</organism>
<reference evidence="1" key="1">
    <citation type="submission" date="2013-05" db="EMBL/GenBank/DDBJ databases">
        <authorList>
            <person name="Yim A.K.Y."/>
            <person name="Chan T.F."/>
            <person name="Ji K.M."/>
            <person name="Liu X.Y."/>
            <person name="Zhou J.W."/>
            <person name="Li R.Q."/>
            <person name="Yang K.Y."/>
            <person name="Li J."/>
            <person name="Li M."/>
            <person name="Law P.T.W."/>
            <person name="Wu Y.L."/>
            <person name="Cai Z.L."/>
            <person name="Qin H."/>
            <person name="Bao Y."/>
            <person name="Leung R.K.K."/>
            <person name="Ng P.K.S."/>
            <person name="Zou J."/>
            <person name="Zhong X.J."/>
            <person name="Ran P.X."/>
            <person name="Zhong N.S."/>
            <person name="Liu Z.G."/>
            <person name="Tsui S.K.W."/>
        </authorList>
    </citation>
    <scope>NUCLEOTIDE SEQUENCE</scope>
    <source>
        <strain evidence="1">Derf</strain>
        <tissue evidence="1">Whole organism</tissue>
    </source>
</reference>
<evidence type="ECO:0000313" key="1">
    <source>
        <dbReference type="EMBL" id="KAH9494060.1"/>
    </source>
</evidence>
<dbReference type="Proteomes" id="UP000790347">
    <property type="component" value="Unassembled WGS sequence"/>
</dbReference>
<reference evidence="1" key="2">
    <citation type="journal article" date="2022" name="Res Sq">
        <title>Comparative Genomics Reveals Insights into the Divergent Evolution of Astigmatic Mites and Household Pest Adaptations.</title>
        <authorList>
            <person name="Xiong Q."/>
            <person name="Wan A.T.-Y."/>
            <person name="Liu X.-Y."/>
            <person name="Fung C.S.-H."/>
            <person name="Xiao X."/>
            <person name="Malainual N."/>
            <person name="Hou J."/>
            <person name="Wang L."/>
            <person name="Wang M."/>
            <person name="Yang K."/>
            <person name="Cui Y."/>
            <person name="Leung E."/>
            <person name="Nong W."/>
            <person name="Shin S.-K."/>
            <person name="Au S."/>
            <person name="Jeong K.Y."/>
            <person name="Chew F.T."/>
            <person name="Hui J."/>
            <person name="Leung T.F."/>
            <person name="Tungtrongchitr A."/>
            <person name="Zhong N."/>
            <person name="Liu Z."/>
            <person name="Tsui S."/>
        </authorList>
    </citation>
    <scope>NUCLEOTIDE SEQUENCE</scope>
    <source>
        <strain evidence="1">Derf</strain>
        <tissue evidence="1">Whole organism</tissue>
    </source>
</reference>
<protein>
    <submittedName>
        <fullName evidence="1">Uncharacterized protein</fullName>
    </submittedName>
</protein>
<proteinExistence type="predicted"/>
<name>A0A922HPW5_DERFA</name>
<gene>
    <name evidence="1" type="ORF">DERF_014777</name>
</gene>
<dbReference type="AlphaFoldDB" id="A0A922HPW5"/>
<evidence type="ECO:0000313" key="2">
    <source>
        <dbReference type="Proteomes" id="UP000790347"/>
    </source>
</evidence>
<accession>A0A922HPW5</accession>
<comment type="caution">
    <text evidence="1">The sequence shown here is derived from an EMBL/GenBank/DDBJ whole genome shotgun (WGS) entry which is preliminary data.</text>
</comment>
<keyword evidence="2" id="KW-1185">Reference proteome</keyword>
<sequence>MTDQFSALQLTFNDPLSDRCIAIKSRSSSNIRPCIYLECVGGLRNKIHDDGLIFCGSQILNYSGGSFMADRIIAKCITFQFAINFFRPRPYDTNTLVEDITEFKKSYFLRQILFGGNNRRWFKFGPSPALVKQRTVTSYVVYGSSPSMMAIC</sequence>
<dbReference type="EMBL" id="ASGP02000008">
    <property type="protein sequence ID" value="KAH9494060.1"/>
    <property type="molecule type" value="Genomic_DNA"/>
</dbReference>